<dbReference type="Pfam" id="PF02982">
    <property type="entry name" value="Scytalone_dh"/>
    <property type="match status" value="1"/>
</dbReference>
<dbReference type="SUPFAM" id="SSF54427">
    <property type="entry name" value="NTF2-like"/>
    <property type="match status" value="1"/>
</dbReference>
<reference evidence="5 6" key="1">
    <citation type="submission" date="2020-05" db="EMBL/GenBank/DDBJ databases">
        <title>Ceratocystis lukuohia genome.</title>
        <authorList>
            <person name="Harrington T.C."/>
            <person name="Kim K."/>
            <person name="Mayers C.G."/>
        </authorList>
    </citation>
    <scope>NUCLEOTIDE SEQUENCE [LARGE SCALE GENOMIC DNA]</scope>
    <source>
        <strain evidence="5 6">C4212</strain>
    </source>
</reference>
<dbReference type="InterPro" id="IPR049884">
    <property type="entry name" value="Scytalone_dh"/>
</dbReference>
<evidence type="ECO:0000256" key="3">
    <source>
        <dbReference type="SAM" id="MobiDB-lite"/>
    </source>
</evidence>
<accession>A0ABR4MM90</accession>
<feature type="region of interest" description="Disordered" evidence="3">
    <location>
        <begin position="716"/>
        <end position="747"/>
    </location>
</feature>
<feature type="region of interest" description="Disordered" evidence="3">
    <location>
        <begin position="274"/>
        <end position="322"/>
    </location>
</feature>
<organism evidence="5 6">
    <name type="scientific">Ceratocystis lukuohia</name>
    <dbReference type="NCBI Taxonomy" id="2019550"/>
    <lineage>
        <taxon>Eukaryota</taxon>
        <taxon>Fungi</taxon>
        <taxon>Dikarya</taxon>
        <taxon>Ascomycota</taxon>
        <taxon>Pezizomycotina</taxon>
        <taxon>Sordariomycetes</taxon>
        <taxon>Hypocreomycetidae</taxon>
        <taxon>Microascales</taxon>
        <taxon>Ceratocystidaceae</taxon>
        <taxon>Ceratocystis</taxon>
    </lineage>
</organism>
<evidence type="ECO:0000259" key="4">
    <source>
        <dbReference type="Pfam" id="PF02982"/>
    </source>
</evidence>
<feature type="compositionally biased region" description="Low complexity" evidence="3">
    <location>
        <begin position="197"/>
        <end position="206"/>
    </location>
</feature>
<dbReference type="GeneID" id="98117627"/>
<name>A0ABR4MM90_9PEZI</name>
<comment type="caution">
    <text evidence="5">The sequence shown here is derived from an EMBL/GenBank/DDBJ whole genome shotgun (WGS) entry which is preliminary data.</text>
</comment>
<proteinExistence type="inferred from homology"/>
<dbReference type="PANTHER" id="PTHR42023">
    <property type="entry name" value="BHLH DOMAIN-CONTAINING PROTEIN"/>
    <property type="match status" value="1"/>
</dbReference>
<protein>
    <submittedName>
        <fullName evidence="5">Scytalone dehydratase</fullName>
    </submittedName>
</protein>
<dbReference type="InterPro" id="IPR032710">
    <property type="entry name" value="NTF2-like_dom_sf"/>
</dbReference>
<evidence type="ECO:0000313" key="5">
    <source>
        <dbReference type="EMBL" id="KAL2889309.1"/>
    </source>
</evidence>
<feature type="compositionally biased region" description="Polar residues" evidence="3">
    <location>
        <begin position="737"/>
        <end position="747"/>
    </location>
</feature>
<feature type="region of interest" description="Disordered" evidence="3">
    <location>
        <begin position="765"/>
        <end position="788"/>
    </location>
</feature>
<feature type="region of interest" description="Disordered" evidence="3">
    <location>
        <begin position="335"/>
        <end position="354"/>
    </location>
</feature>
<dbReference type="PANTHER" id="PTHR42023:SF1">
    <property type="entry name" value="BHLH DOMAIN-CONTAINING PROTEIN"/>
    <property type="match status" value="1"/>
</dbReference>
<feature type="region of interest" description="Disordered" evidence="3">
    <location>
        <begin position="1"/>
        <end position="26"/>
    </location>
</feature>
<feature type="region of interest" description="Disordered" evidence="3">
    <location>
        <begin position="525"/>
        <end position="645"/>
    </location>
</feature>
<feature type="region of interest" description="Disordered" evidence="3">
    <location>
        <begin position="178"/>
        <end position="220"/>
    </location>
</feature>
<feature type="compositionally biased region" description="Polar residues" evidence="3">
    <location>
        <begin position="610"/>
        <end position="620"/>
    </location>
</feature>
<feature type="domain" description="Scytalone dehydratase-like" evidence="4">
    <location>
        <begin position="880"/>
        <end position="1003"/>
    </location>
</feature>
<feature type="compositionally biased region" description="Low complexity" evidence="3">
    <location>
        <begin position="73"/>
        <end position="91"/>
    </location>
</feature>
<feature type="region of interest" description="Disordered" evidence="3">
    <location>
        <begin position="371"/>
        <end position="469"/>
    </location>
</feature>
<evidence type="ECO:0000256" key="1">
    <source>
        <dbReference type="ARBA" id="ARBA00008584"/>
    </source>
</evidence>
<keyword evidence="2" id="KW-0456">Lyase</keyword>
<evidence type="ECO:0000256" key="2">
    <source>
        <dbReference type="ARBA" id="ARBA00023239"/>
    </source>
</evidence>
<dbReference type="Gene3D" id="3.10.450.50">
    <property type="match status" value="1"/>
</dbReference>
<gene>
    <name evidence="5" type="ORF">HOO65_030810</name>
</gene>
<evidence type="ECO:0000313" key="6">
    <source>
        <dbReference type="Proteomes" id="UP001610728"/>
    </source>
</evidence>
<dbReference type="RefSeq" id="XP_070860489.1">
    <property type="nucleotide sequence ID" value="XM_071001768.1"/>
</dbReference>
<feature type="compositionally biased region" description="Polar residues" evidence="3">
    <location>
        <begin position="106"/>
        <end position="118"/>
    </location>
</feature>
<feature type="region of interest" description="Disordered" evidence="3">
    <location>
        <begin position="64"/>
        <end position="119"/>
    </location>
</feature>
<comment type="similarity">
    <text evidence="1">Belongs to the scytalone dehydratase family.</text>
</comment>
<sequence>MRTSTSNDSNPRDGLIVPTAPPPTHIRRFRSLRSKARNQSPYEKASASVLALSGSQLEIQHTTSVSVETCRNPSFKPKSSSSRSPQRFAPAATPRSAITSPIKLRSTVTSPTQSSILSPNYVHGYSHKQSYSYSVGLVPNPPAPSSPECQPRQEPTHKDRPFLNGLAAHPICLSSLQQSLGASSQPQQPTLPPSSPVPRSRSQTVPDLCRPSNPLYHQRQQNRRVRIKYTGVIGSEWKPRLDSKLLTPTPNQPRQVFKPCLAMYTMSSRTPANLTMSHEISPPSSPDLAPQMKAPRNPSGDISPMGSSDEMPSRDIQATPTDHTNIPAMRRERKTRALRAAGSRDQMRQPQSEVGRQVFRMAEGRDMRWDAMTGEPTLGPGRSAQVKPAEYAQGISRSPNSKSKTGSGRADGHPKPSNQIPMSKTRVPHTHTQKVTGLRSASQPTPIQTQMHHQEQEQQTQPRNIPLQTRPEVRPAWKGASGRTAILDPVRDNKTGVKARRNVSISGVVSPVRSETGGVVPVIRKMAPSKSKGQTTPVTSPKGQSSAQVVDYPTPPRTVERDPPQMQSHIPSPTQHQHSPSDSVFKAQISPSRHISANLNSNKSIRRKPTPSTASINSAPRNLVPELSHESTCDDTPQPDWSQPASRFSVTTVATSIYSLSPEVNPVDVGEPLPEIPEAMKQLSEAAHIYPESTFQPSFSDKYCYDEEDNIPTRVDIHPVLTPPMSRDTPNKATPAKSPNQSIFTSINNPIPKSMATAQLFNSDTISIHTNGPGGKALPPAPPEASASDRVAHLSALLEALANRRININRSISKMTEMMPRDNLLARPEVLKKREMEKLKVQALEDELAEVRREEYELGIKLHRARKRQDRDANFEGNSSLWVDYRSFLNKLWEAMPAEEFITMISDQKVLGDPLLRTQHFVGATRWERVSDTEAIGWHQLRVPHQRYTDDTLTEVKVKGHAHSANQHWYKKVDGVWKFAGLAPDIRWGEFDWDQVFASGSEKFGQK</sequence>
<feature type="compositionally biased region" description="Polar residues" evidence="3">
    <location>
        <begin position="565"/>
        <end position="582"/>
    </location>
</feature>
<feature type="compositionally biased region" description="Polar residues" evidence="3">
    <location>
        <begin position="433"/>
        <end position="447"/>
    </location>
</feature>
<feature type="compositionally biased region" description="Polar residues" evidence="3">
    <location>
        <begin position="531"/>
        <end position="548"/>
    </location>
</feature>
<dbReference type="Proteomes" id="UP001610728">
    <property type="component" value="Unassembled WGS sequence"/>
</dbReference>
<feature type="compositionally biased region" description="Polar residues" evidence="3">
    <location>
        <begin position="589"/>
        <end position="603"/>
    </location>
</feature>
<feature type="compositionally biased region" description="Low complexity" evidence="3">
    <location>
        <begin position="178"/>
        <end position="188"/>
    </location>
</feature>
<dbReference type="EMBL" id="JABSNW010000003">
    <property type="protein sequence ID" value="KAL2889309.1"/>
    <property type="molecule type" value="Genomic_DNA"/>
</dbReference>
<keyword evidence="6" id="KW-1185">Reference proteome</keyword>
<feature type="compositionally biased region" description="Polar residues" evidence="3">
    <location>
        <begin position="395"/>
        <end position="406"/>
    </location>
</feature>
<feature type="region of interest" description="Disordered" evidence="3">
    <location>
        <begin position="133"/>
        <end position="163"/>
    </location>
</feature>